<dbReference type="Pfam" id="PF00512">
    <property type="entry name" value="HisKA"/>
    <property type="match status" value="1"/>
</dbReference>
<dbReference type="GO" id="GO:0005524">
    <property type="term" value="F:ATP binding"/>
    <property type="evidence" value="ECO:0007669"/>
    <property type="project" value="UniProtKB-KW"/>
</dbReference>
<keyword evidence="7 9" id="KW-0902">Two-component regulatory system</keyword>
<evidence type="ECO:0000256" key="10">
    <source>
        <dbReference type="SAM" id="Coils"/>
    </source>
</evidence>
<dbReference type="FunFam" id="3.30.565.10:FF:000006">
    <property type="entry name" value="Sensor histidine kinase WalK"/>
    <property type="match status" value="1"/>
</dbReference>
<dbReference type="InterPro" id="IPR003594">
    <property type="entry name" value="HATPase_dom"/>
</dbReference>
<dbReference type="InterPro" id="IPR036249">
    <property type="entry name" value="Thioredoxin-like_sf"/>
</dbReference>
<dbReference type="Proteomes" id="UP000010483">
    <property type="component" value="Chromosome"/>
</dbReference>
<feature type="modified residue" description="Phosphohistidine; by autocatalysis" evidence="9">
    <location>
        <position position="168"/>
    </location>
</feature>
<organism evidence="12 13">
    <name type="scientific">Cyanobacterium stanieri (strain ATCC 29140 / PCC 7202)</name>
    <dbReference type="NCBI Taxonomy" id="292563"/>
    <lineage>
        <taxon>Bacteria</taxon>
        <taxon>Bacillati</taxon>
        <taxon>Cyanobacteriota</taxon>
        <taxon>Cyanophyceae</taxon>
        <taxon>Oscillatoriophycideae</taxon>
        <taxon>Chroococcales</taxon>
        <taxon>Geminocystaceae</taxon>
        <taxon>Cyanobacterium</taxon>
    </lineage>
</organism>
<keyword evidence="5 9" id="KW-0418">Kinase</keyword>
<reference evidence="13" key="1">
    <citation type="journal article" date="2013" name="Proc. Natl. Acad. Sci. U.S.A.">
        <title>Improving the coverage of the cyanobacterial phylum using diversity-driven genome sequencing.</title>
        <authorList>
            <person name="Shih P.M."/>
            <person name="Wu D."/>
            <person name="Latifi A."/>
            <person name="Axen S.D."/>
            <person name="Fewer D.P."/>
            <person name="Talla E."/>
            <person name="Calteau A."/>
            <person name="Cai F."/>
            <person name="Tandeau de Marsac N."/>
            <person name="Rippka R."/>
            <person name="Herdman M."/>
            <person name="Sivonen K."/>
            <person name="Coursin T."/>
            <person name="Laurent T."/>
            <person name="Goodwin L."/>
            <person name="Nolan M."/>
            <person name="Davenport K.W."/>
            <person name="Han C.S."/>
            <person name="Rubin E.M."/>
            <person name="Eisen J.A."/>
            <person name="Woyke T."/>
            <person name="Gugger M."/>
            <person name="Kerfeld C.A."/>
        </authorList>
    </citation>
    <scope>NUCLEOTIDE SEQUENCE [LARGE SCALE GENOMIC DNA]</scope>
    <source>
        <strain evidence="13">ATCC 29140 / PCC 7202</strain>
    </source>
</reference>
<dbReference type="InterPro" id="IPR036097">
    <property type="entry name" value="HisK_dim/P_sf"/>
</dbReference>
<dbReference type="SUPFAM" id="SSF47384">
    <property type="entry name" value="Homodimeric domain of signal transducing histidine kinase"/>
    <property type="match status" value="1"/>
</dbReference>
<keyword evidence="6 9" id="KW-0067">ATP-binding</keyword>
<dbReference type="STRING" id="292563.Cyast_0056"/>
<dbReference type="FunFam" id="1.10.287.130:FF:000154">
    <property type="entry name" value="Adaptive-response sensory kinase"/>
    <property type="match status" value="1"/>
</dbReference>
<dbReference type="Pfam" id="PF07689">
    <property type="entry name" value="KaiB"/>
    <property type="match status" value="1"/>
</dbReference>
<dbReference type="PROSITE" id="PS50109">
    <property type="entry name" value="HIS_KIN"/>
    <property type="match status" value="1"/>
</dbReference>
<dbReference type="InterPro" id="IPR023527">
    <property type="entry name" value="Kinase_SasA"/>
</dbReference>
<dbReference type="Gene3D" id="3.40.30.10">
    <property type="entry name" value="Glutaredoxin"/>
    <property type="match status" value="1"/>
</dbReference>
<dbReference type="AlphaFoldDB" id="K9YI13"/>
<sequence length="387" mass="44750">MYPSESDQISNEDQNLEPEKNSLQLLLFVDNRHSSQKNIQEIKQYLQSLTRDYQFQLEVLEISKYPHLVEHFKLVATPALVKVNPAPQQTLAGSNLTAQLQKWWDKWQYSLRQDFNNNTAEKESILQTCLPSSELMRLSDEIFQLRQEVDNLRQQLNFKDQMLAMLVHDLRNPLTAASIAVETIELAKNQPDQEKLFRLQKQLCQQAKKQFNVMNKMISDLLETSKRTNNQLNIVPIKVNLSELCYGLINSINNKIRRKNQVLIKDIPQDLPAVYADPELIRQVLINLIENAIKYTPDQGHITISIIHKTTQKVEISIIDTGSGIPPEKKERIFDGHFRLERDINEEGYGIGLALCRQVINAHYGQIWVDDNGNQGSCFRFTLPVYL</sequence>
<dbReference type="PATRIC" id="fig|292563.3.peg.58"/>
<evidence type="ECO:0000256" key="6">
    <source>
        <dbReference type="ARBA" id="ARBA00022840"/>
    </source>
</evidence>
<dbReference type="InterPro" id="IPR050736">
    <property type="entry name" value="Sensor_HK_Regulatory"/>
</dbReference>
<comment type="subunit">
    <text evidence="9">Homooligomerizes. Interacts with KaiC. Participates in the KaiABC clock complex, whose core is composed of a KaiC homohexamer, 6 KaiB and up to 6 KaiA dimers. SasA and KaiB(fs) compete to bind to KaiC.</text>
</comment>
<dbReference type="HAMAP" id="MF_01837">
    <property type="entry name" value="Kinase_SasA"/>
    <property type="match status" value="1"/>
</dbReference>
<dbReference type="Gene3D" id="1.10.287.130">
    <property type="match status" value="1"/>
</dbReference>
<dbReference type="InterPro" id="IPR004358">
    <property type="entry name" value="Sig_transdc_His_kin-like_C"/>
</dbReference>
<evidence type="ECO:0000259" key="11">
    <source>
        <dbReference type="PROSITE" id="PS50109"/>
    </source>
</evidence>
<evidence type="ECO:0000256" key="5">
    <source>
        <dbReference type="ARBA" id="ARBA00022777"/>
    </source>
</evidence>
<dbReference type="EC" id="2.7.13.3" evidence="9"/>
<evidence type="ECO:0000256" key="4">
    <source>
        <dbReference type="ARBA" id="ARBA00022741"/>
    </source>
</evidence>
<gene>
    <name evidence="9" type="primary">sasA</name>
    <name evidence="12" type="ordered locus">Cyast_0056</name>
</gene>
<dbReference type="eggNOG" id="COG2205">
    <property type="taxonomic scope" value="Bacteria"/>
</dbReference>
<dbReference type="Gene3D" id="3.30.565.10">
    <property type="entry name" value="Histidine kinase-like ATPase, C-terminal domain"/>
    <property type="match status" value="1"/>
</dbReference>
<proteinExistence type="inferred from homology"/>
<dbReference type="CDD" id="cd02978">
    <property type="entry name" value="KaiB_like"/>
    <property type="match status" value="1"/>
</dbReference>
<dbReference type="GO" id="GO:0007623">
    <property type="term" value="P:circadian rhythm"/>
    <property type="evidence" value="ECO:0007669"/>
    <property type="project" value="UniProtKB-UniRule"/>
</dbReference>
<keyword evidence="3 9" id="KW-0808">Transferase</keyword>
<dbReference type="PRINTS" id="PR00344">
    <property type="entry name" value="BCTRLSENSOR"/>
</dbReference>
<evidence type="ECO:0000256" key="3">
    <source>
        <dbReference type="ARBA" id="ARBA00022679"/>
    </source>
</evidence>
<evidence type="ECO:0000256" key="8">
    <source>
        <dbReference type="ARBA" id="ARBA00023108"/>
    </source>
</evidence>
<comment type="domain">
    <text evidence="9">The N-terminus interacts with KaiC, while the C-terminal histidine kinase domain autophosphorylates and is probably responsible for self-oligomerization. The N-terminal domain stimulates the C-terminus to autophosphorylate.</text>
</comment>
<accession>K9YI13</accession>
<dbReference type="InterPro" id="IPR011649">
    <property type="entry name" value="KaiB_domain"/>
</dbReference>
<dbReference type="InterPro" id="IPR036890">
    <property type="entry name" value="HATPase_C_sf"/>
</dbReference>
<dbReference type="SMART" id="SM01248">
    <property type="entry name" value="KaiB"/>
    <property type="match status" value="1"/>
</dbReference>
<dbReference type="SMART" id="SM00387">
    <property type="entry name" value="HATPase_c"/>
    <property type="match status" value="1"/>
</dbReference>
<keyword evidence="4 9" id="KW-0547">Nucleotide-binding</keyword>
<dbReference type="SUPFAM" id="SSF52833">
    <property type="entry name" value="Thioredoxin-like"/>
    <property type="match status" value="1"/>
</dbReference>
<keyword evidence="8 9" id="KW-0090">Biological rhythms</keyword>
<comment type="catalytic activity">
    <reaction evidence="1 9">
        <text>ATP + protein L-histidine = ADP + protein N-phospho-L-histidine.</text>
        <dbReference type="EC" id="2.7.13.3"/>
    </reaction>
</comment>
<dbReference type="CDD" id="cd00075">
    <property type="entry name" value="HATPase"/>
    <property type="match status" value="1"/>
</dbReference>
<dbReference type="PANTHER" id="PTHR43711">
    <property type="entry name" value="TWO-COMPONENT HISTIDINE KINASE"/>
    <property type="match status" value="1"/>
</dbReference>
<evidence type="ECO:0000313" key="12">
    <source>
        <dbReference type="EMBL" id="AFZ46040.1"/>
    </source>
</evidence>
<dbReference type="InterPro" id="IPR005467">
    <property type="entry name" value="His_kinase_dom"/>
</dbReference>
<evidence type="ECO:0000256" key="2">
    <source>
        <dbReference type="ARBA" id="ARBA00022553"/>
    </source>
</evidence>
<name>K9YI13_CYASC</name>
<keyword evidence="13" id="KW-1185">Reference proteome</keyword>
<feature type="coiled-coil region" evidence="10">
    <location>
        <begin position="135"/>
        <end position="162"/>
    </location>
</feature>
<dbReference type="SMART" id="SM00388">
    <property type="entry name" value="HisKA"/>
    <property type="match status" value="1"/>
</dbReference>
<feature type="domain" description="Histidine kinase" evidence="11">
    <location>
        <begin position="165"/>
        <end position="387"/>
    </location>
</feature>
<evidence type="ECO:0000256" key="1">
    <source>
        <dbReference type="ARBA" id="ARBA00000085"/>
    </source>
</evidence>
<dbReference type="HOGENOM" id="CLU_723030_0_0_3"/>
<dbReference type="PANTHER" id="PTHR43711:SF26">
    <property type="entry name" value="SENSOR HISTIDINE KINASE RCSC"/>
    <property type="match status" value="1"/>
</dbReference>
<dbReference type="NCBIfam" id="NF006800">
    <property type="entry name" value="PRK09303.1"/>
    <property type="match status" value="1"/>
</dbReference>
<evidence type="ECO:0000256" key="9">
    <source>
        <dbReference type="HAMAP-Rule" id="MF_01837"/>
    </source>
</evidence>
<dbReference type="EMBL" id="CP003940">
    <property type="protein sequence ID" value="AFZ46040.1"/>
    <property type="molecule type" value="Genomic_DNA"/>
</dbReference>
<keyword evidence="10" id="KW-0175">Coiled coil</keyword>
<dbReference type="Pfam" id="PF02518">
    <property type="entry name" value="HATPase_c"/>
    <property type="match status" value="1"/>
</dbReference>
<dbReference type="CDD" id="cd00082">
    <property type="entry name" value="HisKA"/>
    <property type="match status" value="1"/>
</dbReference>
<dbReference type="InterPro" id="IPR003661">
    <property type="entry name" value="HisK_dim/P_dom"/>
</dbReference>
<evidence type="ECO:0000256" key="7">
    <source>
        <dbReference type="ARBA" id="ARBA00023012"/>
    </source>
</evidence>
<comment type="function">
    <text evidence="9">Member of the two-component regulatory system SasA/RpaA involved in genome-wide circadian gene expression. One of several clock output pathways. Participates in the Kai clock protein complex, the main circadian regulator in cyanobacteria, via its interaction with KaiC. KaiC enhances the autophosphorylation activity of SasA, which then transfers its phosphate group to RpaA to activate it. In addition to its output function, recruits fold-shifted KaiB (KaiB(fs)) to KaiC to cooperatively form the KaiB(6):KaiC(6) complex (independent of SasA kinase activity). Required for robustness of the circadian rhythm of gene expression and is involved in clock output, also required for adaptation to light/dark cycles.</text>
</comment>
<dbReference type="KEGG" id="csn:Cyast_0056"/>
<keyword evidence="2 9" id="KW-0597">Phosphoprotein</keyword>
<protein>
    <recommendedName>
        <fullName evidence="9">Adaptive-response sensory-kinase SasA</fullName>
        <ecNumber evidence="9">2.7.13.3</ecNumber>
    </recommendedName>
    <alternativeName>
        <fullName evidence="9">Sensor histidine kinase SasA</fullName>
    </alternativeName>
</protein>
<dbReference type="SUPFAM" id="SSF55874">
    <property type="entry name" value="ATPase domain of HSP90 chaperone/DNA topoisomerase II/histidine kinase"/>
    <property type="match status" value="1"/>
</dbReference>
<dbReference type="GO" id="GO:0000155">
    <property type="term" value="F:phosphorelay sensor kinase activity"/>
    <property type="evidence" value="ECO:0007669"/>
    <property type="project" value="InterPro"/>
</dbReference>
<evidence type="ECO:0000313" key="13">
    <source>
        <dbReference type="Proteomes" id="UP000010483"/>
    </source>
</evidence>